<dbReference type="AlphaFoldDB" id="A0A0A8Y607"/>
<accession>A0A0A8Y607</accession>
<evidence type="ECO:0000313" key="1">
    <source>
        <dbReference type="EMBL" id="JAD21486.1"/>
    </source>
</evidence>
<sequence length="39" mass="4717">MESHRLLSLYEVGCGQHFMWLLCMGLHAWIHQSCWDQRI</sequence>
<name>A0A0A8Y607_ARUDO</name>
<reference evidence="1" key="1">
    <citation type="submission" date="2014-09" db="EMBL/GenBank/DDBJ databases">
        <authorList>
            <person name="Magalhaes I.L.F."/>
            <person name="Oliveira U."/>
            <person name="Santos F.R."/>
            <person name="Vidigal T.H.D.A."/>
            <person name="Brescovit A.D."/>
            <person name="Santos A.J."/>
        </authorList>
    </citation>
    <scope>NUCLEOTIDE SEQUENCE</scope>
    <source>
        <tissue evidence="1">Shoot tissue taken approximately 20 cm above the soil surface</tissue>
    </source>
</reference>
<organism evidence="1">
    <name type="scientific">Arundo donax</name>
    <name type="common">Giant reed</name>
    <name type="synonym">Donax arundinaceus</name>
    <dbReference type="NCBI Taxonomy" id="35708"/>
    <lineage>
        <taxon>Eukaryota</taxon>
        <taxon>Viridiplantae</taxon>
        <taxon>Streptophyta</taxon>
        <taxon>Embryophyta</taxon>
        <taxon>Tracheophyta</taxon>
        <taxon>Spermatophyta</taxon>
        <taxon>Magnoliopsida</taxon>
        <taxon>Liliopsida</taxon>
        <taxon>Poales</taxon>
        <taxon>Poaceae</taxon>
        <taxon>PACMAD clade</taxon>
        <taxon>Arundinoideae</taxon>
        <taxon>Arundineae</taxon>
        <taxon>Arundo</taxon>
    </lineage>
</organism>
<dbReference type="EMBL" id="GBRH01276409">
    <property type="protein sequence ID" value="JAD21486.1"/>
    <property type="molecule type" value="Transcribed_RNA"/>
</dbReference>
<proteinExistence type="predicted"/>
<reference evidence="1" key="2">
    <citation type="journal article" date="2015" name="Data Brief">
        <title>Shoot transcriptome of the giant reed, Arundo donax.</title>
        <authorList>
            <person name="Barrero R.A."/>
            <person name="Guerrero F.D."/>
            <person name="Moolhuijzen P."/>
            <person name="Goolsby J.A."/>
            <person name="Tidwell J."/>
            <person name="Bellgard S.E."/>
            <person name="Bellgard M.I."/>
        </authorList>
    </citation>
    <scope>NUCLEOTIDE SEQUENCE</scope>
    <source>
        <tissue evidence="1">Shoot tissue taken approximately 20 cm above the soil surface</tissue>
    </source>
</reference>
<protein>
    <submittedName>
        <fullName evidence="1">Uncharacterized protein</fullName>
    </submittedName>
</protein>